<dbReference type="PANTHER" id="PTHR12398:SF20">
    <property type="entry name" value="PROTEIN PHOSPHATASE 1 REGULATORY INHIBITOR SUBUNIT 2"/>
    <property type="match status" value="1"/>
</dbReference>
<evidence type="ECO:0000256" key="1">
    <source>
        <dbReference type="SAM" id="MobiDB-lite"/>
    </source>
</evidence>
<feature type="region of interest" description="Disordered" evidence="1">
    <location>
        <begin position="66"/>
        <end position="103"/>
    </location>
</feature>
<reference evidence="3" key="1">
    <citation type="journal article" date="2024" name="IScience">
        <title>Strigolactones Initiate the Formation of Haustorium-like Structures in Castilleja.</title>
        <authorList>
            <person name="Buerger M."/>
            <person name="Peterson D."/>
            <person name="Chory J."/>
        </authorList>
    </citation>
    <scope>NUCLEOTIDE SEQUENCE [LARGE SCALE GENOMIC DNA]</scope>
</reference>
<name>A0ABD3EBJ8_9LAMI</name>
<feature type="region of interest" description="Disordered" evidence="1">
    <location>
        <begin position="116"/>
        <end position="209"/>
    </location>
</feature>
<sequence length="209" mass="23784">MDEEKRGHNKIHFHFLSRGAAKAIHIFPSPKRYFPDVVIVRGLAWAPVKWDEDNIAEIEANKPVRQKITEPKTPYHPMIDVDDDDDDDSSSHVKRGSSGNSFEDAMHAEAIRSALNDVGSSSKTGVHHSGWTSSEDDIDATDQNEEGNTEGSETERRKIFREQRKAHYDEFRKVKQLRRQGSLLENETDEETENGKERGPRVSSSMLKL</sequence>
<accession>A0ABD3EBJ8</accession>
<dbReference type="EMBL" id="JAVIJP010000007">
    <property type="protein sequence ID" value="KAL3650485.1"/>
    <property type="molecule type" value="Genomic_DNA"/>
</dbReference>
<dbReference type="Pfam" id="PF04979">
    <property type="entry name" value="IPP-2"/>
    <property type="match status" value="1"/>
</dbReference>
<dbReference type="PANTHER" id="PTHR12398">
    <property type="entry name" value="PROTEIN PHOSPHATASE INHIBITOR"/>
    <property type="match status" value="1"/>
</dbReference>
<protein>
    <recommendedName>
        <fullName evidence="4">Protein phosphatase inhibitor 2</fullName>
    </recommendedName>
</protein>
<proteinExistence type="predicted"/>
<feature type="compositionally biased region" description="Acidic residues" evidence="1">
    <location>
        <begin position="134"/>
        <end position="148"/>
    </location>
</feature>
<dbReference type="Proteomes" id="UP001632038">
    <property type="component" value="Unassembled WGS sequence"/>
</dbReference>
<dbReference type="AlphaFoldDB" id="A0ABD3EBJ8"/>
<organism evidence="2 3">
    <name type="scientific">Castilleja foliolosa</name>
    <dbReference type="NCBI Taxonomy" id="1961234"/>
    <lineage>
        <taxon>Eukaryota</taxon>
        <taxon>Viridiplantae</taxon>
        <taxon>Streptophyta</taxon>
        <taxon>Embryophyta</taxon>
        <taxon>Tracheophyta</taxon>
        <taxon>Spermatophyta</taxon>
        <taxon>Magnoliopsida</taxon>
        <taxon>eudicotyledons</taxon>
        <taxon>Gunneridae</taxon>
        <taxon>Pentapetalae</taxon>
        <taxon>asterids</taxon>
        <taxon>lamiids</taxon>
        <taxon>Lamiales</taxon>
        <taxon>Orobanchaceae</taxon>
        <taxon>Pedicularideae</taxon>
        <taxon>Castillejinae</taxon>
        <taxon>Castilleja</taxon>
    </lineage>
</organism>
<evidence type="ECO:0000313" key="3">
    <source>
        <dbReference type="Proteomes" id="UP001632038"/>
    </source>
</evidence>
<evidence type="ECO:0000313" key="2">
    <source>
        <dbReference type="EMBL" id="KAL3650485.1"/>
    </source>
</evidence>
<gene>
    <name evidence="2" type="ORF">CASFOL_006888</name>
</gene>
<evidence type="ECO:0008006" key="4">
    <source>
        <dbReference type="Google" id="ProtNLM"/>
    </source>
</evidence>
<feature type="compositionally biased region" description="Basic and acidic residues" evidence="1">
    <location>
        <begin position="153"/>
        <end position="173"/>
    </location>
</feature>
<dbReference type="InterPro" id="IPR007062">
    <property type="entry name" value="PPI-2"/>
</dbReference>
<keyword evidence="3" id="KW-1185">Reference proteome</keyword>
<comment type="caution">
    <text evidence="2">The sequence shown here is derived from an EMBL/GenBank/DDBJ whole genome shotgun (WGS) entry which is preliminary data.</text>
</comment>